<evidence type="ECO:0000313" key="11">
    <source>
        <dbReference type="Proteomes" id="UP000660270"/>
    </source>
</evidence>
<protein>
    <recommendedName>
        <fullName evidence="2">protein-glutamate O-methyltransferase</fullName>
        <ecNumber evidence="2">2.1.1.80</ecNumber>
    </recommendedName>
</protein>
<dbReference type="Pfam" id="PF03705">
    <property type="entry name" value="CheR_N"/>
    <property type="match status" value="1"/>
</dbReference>
<evidence type="ECO:0000256" key="4">
    <source>
        <dbReference type="ARBA" id="ARBA00022679"/>
    </source>
</evidence>
<feature type="domain" description="PAC" evidence="8">
    <location>
        <begin position="408"/>
        <end position="460"/>
    </location>
</feature>
<organism evidence="10 11">
    <name type="scientific">Aphanizomenon flos-aquae FACHB-1249</name>
    <dbReference type="NCBI Taxonomy" id="2692889"/>
    <lineage>
        <taxon>Bacteria</taxon>
        <taxon>Bacillati</taxon>
        <taxon>Cyanobacteriota</taxon>
        <taxon>Cyanophyceae</taxon>
        <taxon>Nostocales</taxon>
        <taxon>Aphanizomenonaceae</taxon>
        <taxon>Aphanizomenon</taxon>
    </lineage>
</organism>
<dbReference type="InterPro" id="IPR036804">
    <property type="entry name" value="CheR_N_sf"/>
</dbReference>
<keyword evidence="4" id="KW-0808">Transferase</keyword>
<dbReference type="NCBIfam" id="TIGR00229">
    <property type="entry name" value="sensory_box"/>
    <property type="match status" value="2"/>
</dbReference>
<dbReference type="SMART" id="SM00138">
    <property type="entry name" value="MeTrc"/>
    <property type="match status" value="1"/>
</dbReference>
<keyword evidence="5" id="KW-0949">S-adenosyl-L-methionine</keyword>
<dbReference type="PROSITE" id="PS50123">
    <property type="entry name" value="CHER"/>
    <property type="match status" value="1"/>
</dbReference>
<comment type="catalytic activity">
    <reaction evidence="1">
        <text>L-glutamyl-[protein] + S-adenosyl-L-methionine = [protein]-L-glutamate 5-O-methyl ester + S-adenosyl-L-homocysteine</text>
        <dbReference type="Rhea" id="RHEA:24452"/>
        <dbReference type="Rhea" id="RHEA-COMP:10208"/>
        <dbReference type="Rhea" id="RHEA-COMP:10311"/>
        <dbReference type="ChEBI" id="CHEBI:29973"/>
        <dbReference type="ChEBI" id="CHEBI:57856"/>
        <dbReference type="ChEBI" id="CHEBI:59789"/>
        <dbReference type="ChEBI" id="CHEBI:82795"/>
        <dbReference type="EC" id="2.1.1.80"/>
    </reaction>
</comment>
<dbReference type="RefSeq" id="WP_190588856.1">
    <property type="nucleotide sequence ID" value="NZ_JACJTM010000001.1"/>
</dbReference>
<dbReference type="PANTHER" id="PTHR24422">
    <property type="entry name" value="CHEMOTAXIS PROTEIN METHYLTRANSFERASE"/>
    <property type="match status" value="1"/>
</dbReference>
<dbReference type="InterPro" id="IPR022642">
    <property type="entry name" value="CheR_C"/>
</dbReference>
<feature type="domain" description="PAS" evidence="7">
    <location>
        <begin position="524"/>
        <end position="570"/>
    </location>
</feature>
<dbReference type="InterPro" id="IPR000780">
    <property type="entry name" value="CheR_MeTrfase"/>
</dbReference>
<dbReference type="SUPFAM" id="SSF47757">
    <property type="entry name" value="Chemotaxis receptor methyltransferase CheR, N-terminal domain"/>
    <property type="match status" value="1"/>
</dbReference>
<dbReference type="Gene3D" id="3.30.450.20">
    <property type="entry name" value="PAS domain"/>
    <property type="match status" value="2"/>
</dbReference>
<reference evidence="10 11" key="1">
    <citation type="journal article" date="2020" name="ISME J.">
        <title>Comparative genomics reveals insights into cyanobacterial evolution and habitat adaptation.</title>
        <authorList>
            <person name="Chen M.Y."/>
            <person name="Teng W.K."/>
            <person name="Zhao L."/>
            <person name="Hu C.X."/>
            <person name="Zhou Y.K."/>
            <person name="Han B.P."/>
            <person name="Song L.R."/>
            <person name="Shu W.S."/>
        </authorList>
    </citation>
    <scope>NUCLEOTIDE SEQUENCE [LARGE SCALE GENOMIC DNA]</scope>
    <source>
        <strain evidence="10 11">FACHB-1249</strain>
    </source>
</reference>
<dbReference type="InterPro" id="IPR013656">
    <property type="entry name" value="PAS_4"/>
</dbReference>
<dbReference type="PROSITE" id="PS50112">
    <property type="entry name" value="PAS"/>
    <property type="match status" value="1"/>
</dbReference>
<dbReference type="SUPFAM" id="SSF53335">
    <property type="entry name" value="S-adenosyl-L-methionine-dependent methyltransferases"/>
    <property type="match status" value="2"/>
</dbReference>
<dbReference type="InterPro" id="IPR000014">
    <property type="entry name" value="PAS"/>
</dbReference>
<dbReference type="InterPro" id="IPR029063">
    <property type="entry name" value="SAM-dependent_MTases_sf"/>
</dbReference>
<dbReference type="PROSITE" id="PS50113">
    <property type="entry name" value="PAC"/>
    <property type="match status" value="1"/>
</dbReference>
<evidence type="ECO:0000256" key="5">
    <source>
        <dbReference type="ARBA" id="ARBA00022691"/>
    </source>
</evidence>
<evidence type="ECO:0000256" key="3">
    <source>
        <dbReference type="ARBA" id="ARBA00022603"/>
    </source>
</evidence>
<dbReference type="Proteomes" id="UP000660270">
    <property type="component" value="Unassembled WGS sequence"/>
</dbReference>
<dbReference type="EC" id="2.1.1.80" evidence="2"/>
<accession>A0ABR8IMZ4</accession>
<feature type="coiled-coil region" evidence="6">
    <location>
        <begin position="451"/>
        <end position="517"/>
    </location>
</feature>
<comment type="caution">
    <text evidence="10">The sequence shown here is derived from an EMBL/GenBank/DDBJ whole genome shotgun (WGS) entry which is preliminary data.</text>
</comment>
<keyword evidence="3" id="KW-0489">Methyltransferase</keyword>
<evidence type="ECO:0000259" key="7">
    <source>
        <dbReference type="PROSITE" id="PS50112"/>
    </source>
</evidence>
<dbReference type="SUPFAM" id="SSF55785">
    <property type="entry name" value="PYP-like sensor domain (PAS domain)"/>
    <property type="match status" value="2"/>
</dbReference>
<evidence type="ECO:0000259" key="8">
    <source>
        <dbReference type="PROSITE" id="PS50113"/>
    </source>
</evidence>
<evidence type="ECO:0000256" key="2">
    <source>
        <dbReference type="ARBA" id="ARBA00012534"/>
    </source>
</evidence>
<dbReference type="PRINTS" id="PR00996">
    <property type="entry name" value="CHERMTFRASE"/>
</dbReference>
<name>A0ABR8IMZ4_APHFL</name>
<proteinExistence type="predicted"/>
<dbReference type="Gene3D" id="1.20.120.330">
    <property type="entry name" value="Nucleotidyltransferases domain 2"/>
    <property type="match status" value="1"/>
</dbReference>
<dbReference type="Gene3D" id="3.40.50.150">
    <property type="entry name" value="Vaccinia Virus protein VP39"/>
    <property type="match status" value="2"/>
</dbReference>
<evidence type="ECO:0000256" key="1">
    <source>
        <dbReference type="ARBA" id="ARBA00001541"/>
    </source>
</evidence>
<feature type="domain" description="CheR-type methyltransferase" evidence="9">
    <location>
        <begin position="1"/>
        <end position="287"/>
    </location>
</feature>
<gene>
    <name evidence="10" type="ORF">H6G43_00115</name>
</gene>
<dbReference type="InterPro" id="IPR050903">
    <property type="entry name" value="Bact_Chemotaxis_MeTrfase"/>
</dbReference>
<dbReference type="InterPro" id="IPR000700">
    <property type="entry name" value="PAS-assoc_C"/>
</dbReference>
<dbReference type="Pfam" id="PF01739">
    <property type="entry name" value="CheR"/>
    <property type="match status" value="2"/>
</dbReference>
<keyword evidence="11" id="KW-1185">Reference proteome</keyword>
<dbReference type="Gene3D" id="1.10.155.10">
    <property type="entry name" value="Chemotaxis receptor methyltransferase CheR, N-terminal domain"/>
    <property type="match status" value="1"/>
</dbReference>
<evidence type="ECO:0000259" key="9">
    <source>
        <dbReference type="PROSITE" id="PS50123"/>
    </source>
</evidence>
<dbReference type="Pfam" id="PF08448">
    <property type="entry name" value="PAS_4"/>
    <property type="match status" value="1"/>
</dbReference>
<dbReference type="EMBL" id="JACJTM010000001">
    <property type="protein sequence ID" value="MBD2683678.1"/>
    <property type="molecule type" value="Genomic_DNA"/>
</dbReference>
<dbReference type="PANTHER" id="PTHR24422:SF10">
    <property type="entry name" value="CHEMOTAXIS PROTEIN METHYLTRANSFERASE 2"/>
    <property type="match status" value="1"/>
</dbReference>
<dbReference type="CDD" id="cd00130">
    <property type="entry name" value="PAS"/>
    <property type="match status" value="2"/>
</dbReference>
<sequence>MNAPHKDLDFENLLQYLRINRGFDFTGYKRSTLMRRVTKQMETLNIDSFGNYQDYLEVHPDEFKNLFNTILINVTAFFRDSSAWDYLAKEIIPNIIKNKPKDGLIRFWSAGCASGQEAYTLAIIVAEILGVEEFRQRVKIYATDVDEEALTQARQASYSAIVAEILGVEEFRQRVKIYATDVDEEALTQARQASYSAKNIIEIPLGLRDKYFDIVNKNYIFRRDLRRCVIFGRHDLLQDAPISRLDLLICRNTLMYFNSEIQGKIINRFHFALNDHGYLFLGKAEMLVMHSNLFVPIDLKNRIFSKVSLGNIHNRQLVMKSSEGKESADNVTLEELRIRELAFDTASSAQVVIDNHGTLIMINEQARNLFNLTVKDLNRPFQDLELSYRPVELRSLIEQVYSERHPITLTNVKRYQTNSEVQYLDLRVIPLQDNDQTILGVTISFNDITHQIKLQTALQRSRQELETTNEELQSTNEELETTNEELQSTNEEMETMNEELQSANEELQTINHELSDRTCELDQTNIFLTSILGSLQMGMVVLDSSFNILIWNQTVEDMWGLRTDEVMNKSWFSLDIGLPVEQLRNPIRDIMSCKKKFQEIIINATNRRGKKIQCYLDCSPLMNGTVEGVIIMMTDIEKIKSMISPIDIEERQREKPENI</sequence>
<keyword evidence="6" id="KW-0175">Coiled coil</keyword>
<dbReference type="InterPro" id="IPR035965">
    <property type="entry name" value="PAS-like_dom_sf"/>
</dbReference>
<dbReference type="Pfam" id="PF13426">
    <property type="entry name" value="PAS_9"/>
    <property type="match status" value="1"/>
</dbReference>
<dbReference type="InterPro" id="IPR022641">
    <property type="entry name" value="CheR_N"/>
</dbReference>
<evidence type="ECO:0000313" key="10">
    <source>
        <dbReference type="EMBL" id="MBD2683678.1"/>
    </source>
</evidence>
<evidence type="ECO:0000256" key="6">
    <source>
        <dbReference type="SAM" id="Coils"/>
    </source>
</evidence>
<dbReference type="SMART" id="SM00091">
    <property type="entry name" value="PAS"/>
    <property type="match status" value="2"/>
</dbReference>